<evidence type="ECO:0008006" key="4">
    <source>
        <dbReference type="Google" id="ProtNLM"/>
    </source>
</evidence>
<gene>
    <name evidence="2" type="ORF">DXI23_04540</name>
</gene>
<name>A0A3D8H874_9GAMM</name>
<keyword evidence="1" id="KW-0472">Membrane</keyword>
<evidence type="ECO:0000256" key="1">
    <source>
        <dbReference type="SAM" id="Phobius"/>
    </source>
</evidence>
<comment type="caution">
    <text evidence="2">The sequence shown here is derived from an EMBL/GenBank/DDBJ whole genome shotgun (WGS) entry which is preliminary data.</text>
</comment>
<organism evidence="2 3">
    <name type="scientific">Marinobacter flavimaris</name>
    <dbReference type="NCBI Taxonomy" id="262076"/>
    <lineage>
        <taxon>Bacteria</taxon>
        <taxon>Pseudomonadati</taxon>
        <taxon>Pseudomonadota</taxon>
        <taxon>Gammaproteobacteria</taxon>
        <taxon>Pseudomonadales</taxon>
        <taxon>Marinobacteraceae</taxon>
        <taxon>Marinobacter</taxon>
    </lineage>
</organism>
<protein>
    <recommendedName>
        <fullName evidence="4">Glycine zipper domain-containing protein</fullName>
    </recommendedName>
</protein>
<reference evidence="2 3" key="1">
    <citation type="submission" date="2018-08" db="EMBL/GenBank/DDBJ databases">
        <title>Genome sequence of Marinobacter flavimaris KCTC 12185.</title>
        <authorList>
            <person name="Chun J."/>
            <person name="Kim B.-Y."/>
            <person name="Choi S.-B."/>
            <person name="Kwak M.-J."/>
        </authorList>
    </citation>
    <scope>NUCLEOTIDE SEQUENCE [LARGE SCALE GENOMIC DNA]</scope>
    <source>
        <strain evidence="2 3">KCTC 12185</strain>
    </source>
</reference>
<evidence type="ECO:0000313" key="2">
    <source>
        <dbReference type="EMBL" id="RDU42932.1"/>
    </source>
</evidence>
<dbReference type="RefSeq" id="WP_104271291.1">
    <property type="nucleotide sequence ID" value="NZ_PSSW01000008.1"/>
</dbReference>
<keyword evidence="3" id="KW-1185">Reference proteome</keyword>
<dbReference type="EMBL" id="QRDH01000001">
    <property type="protein sequence ID" value="RDU42932.1"/>
    <property type="molecule type" value="Genomic_DNA"/>
</dbReference>
<dbReference type="AlphaFoldDB" id="A0A3D8H874"/>
<accession>A0A3D8H874</accession>
<keyword evidence="1" id="KW-1133">Transmembrane helix</keyword>
<keyword evidence="1" id="KW-0812">Transmembrane</keyword>
<dbReference type="Proteomes" id="UP000256431">
    <property type="component" value="Unassembled WGS sequence"/>
</dbReference>
<feature type="transmembrane region" description="Helical" evidence="1">
    <location>
        <begin position="40"/>
        <end position="71"/>
    </location>
</feature>
<proteinExistence type="predicted"/>
<feature type="transmembrane region" description="Helical" evidence="1">
    <location>
        <begin position="135"/>
        <end position="152"/>
    </location>
</feature>
<evidence type="ECO:0000313" key="3">
    <source>
        <dbReference type="Proteomes" id="UP000256431"/>
    </source>
</evidence>
<sequence length="157" mass="17152">MLTFIVVVVILFIGSRYYRDWQMRGDPVSRRKSFAWGWALIGAILGSFTGIAGFGGAIIGTVPGAILGWLIGSNLNKRDYGSGDRATDVYKPVSGSDSSVWGSPSSRGVKIRLNKKTPMPESTEKPDSLVEDAKLIWNMFLVSCLVGAVLYVKEYLL</sequence>